<name>A0A6L8MTM0_9BURK</name>
<organism evidence="1 2">
    <name type="scientific">Duganella lactea</name>
    <dbReference type="NCBI Taxonomy" id="2692173"/>
    <lineage>
        <taxon>Bacteria</taxon>
        <taxon>Pseudomonadati</taxon>
        <taxon>Pseudomonadota</taxon>
        <taxon>Betaproteobacteria</taxon>
        <taxon>Burkholderiales</taxon>
        <taxon>Oxalobacteraceae</taxon>
        <taxon>Telluria group</taxon>
        <taxon>Duganella</taxon>
    </lineage>
</organism>
<reference evidence="1 2" key="1">
    <citation type="submission" date="2019-12" db="EMBL/GenBank/DDBJ databases">
        <title>Novel species isolated from a subtropical stream in China.</title>
        <authorList>
            <person name="Lu H."/>
        </authorList>
    </citation>
    <scope>NUCLEOTIDE SEQUENCE [LARGE SCALE GENOMIC DNA]</scope>
    <source>
        <strain evidence="1 2">FT50W</strain>
    </source>
</reference>
<sequence length="45" mass="4456">ADALQPLSNRGVRVLDAAALAALLPAGHAALAWLAPTPQEPADAA</sequence>
<dbReference type="Proteomes" id="UP000474565">
    <property type="component" value="Unassembled WGS sequence"/>
</dbReference>
<comment type="caution">
    <text evidence="1">The sequence shown here is derived from an EMBL/GenBank/DDBJ whole genome shotgun (WGS) entry which is preliminary data.</text>
</comment>
<protein>
    <submittedName>
        <fullName evidence="1">Uncharacterized protein</fullName>
    </submittedName>
</protein>
<dbReference type="EMBL" id="WWCP01000060">
    <property type="protein sequence ID" value="MYM85344.1"/>
    <property type="molecule type" value="Genomic_DNA"/>
</dbReference>
<proteinExistence type="predicted"/>
<dbReference type="AlphaFoldDB" id="A0A6L8MTM0"/>
<gene>
    <name evidence="1" type="ORF">GTP44_25835</name>
</gene>
<feature type="non-terminal residue" evidence="1">
    <location>
        <position position="1"/>
    </location>
</feature>
<accession>A0A6L8MTM0</accession>
<evidence type="ECO:0000313" key="1">
    <source>
        <dbReference type="EMBL" id="MYM85344.1"/>
    </source>
</evidence>
<evidence type="ECO:0000313" key="2">
    <source>
        <dbReference type="Proteomes" id="UP000474565"/>
    </source>
</evidence>